<accession>A0A4Q7P4R5</accession>
<dbReference type="AlphaFoldDB" id="A0A4Q7P4R5"/>
<dbReference type="RefSeq" id="WP_130274173.1">
    <property type="nucleotide sequence ID" value="NZ_SGXG01000001.1"/>
</dbReference>
<proteinExistence type="predicted"/>
<evidence type="ECO:0000313" key="2">
    <source>
        <dbReference type="Proteomes" id="UP000292209"/>
    </source>
</evidence>
<dbReference type="Proteomes" id="UP000292209">
    <property type="component" value="Unassembled WGS sequence"/>
</dbReference>
<name>A0A4Q7P4R5_9BACT</name>
<dbReference type="EMBL" id="SGXG01000001">
    <property type="protein sequence ID" value="RZS95003.1"/>
    <property type="molecule type" value="Genomic_DNA"/>
</dbReference>
<organism evidence="1 2">
    <name type="scientific">Cecembia calidifontis</name>
    <dbReference type="NCBI Taxonomy" id="1187080"/>
    <lineage>
        <taxon>Bacteria</taxon>
        <taxon>Pseudomonadati</taxon>
        <taxon>Bacteroidota</taxon>
        <taxon>Cytophagia</taxon>
        <taxon>Cytophagales</taxon>
        <taxon>Cyclobacteriaceae</taxon>
        <taxon>Cecembia</taxon>
    </lineage>
</organism>
<dbReference type="OrthoDB" id="982933at2"/>
<comment type="caution">
    <text evidence="1">The sequence shown here is derived from an EMBL/GenBank/DDBJ whole genome shotgun (WGS) entry which is preliminary data.</text>
</comment>
<protein>
    <submittedName>
        <fullName evidence="1">Uncharacterized protein</fullName>
    </submittedName>
</protein>
<keyword evidence="2" id="KW-1185">Reference proteome</keyword>
<evidence type="ECO:0000313" key="1">
    <source>
        <dbReference type="EMBL" id="RZS95003.1"/>
    </source>
</evidence>
<sequence>MAKKPKKEETPKVHKDLEGFKMNIDSFGEISSTFPIDKINEFLNKNVDDKKLKDREDIDDIKEGKKKKK</sequence>
<reference evidence="1 2" key="1">
    <citation type="submission" date="2019-02" db="EMBL/GenBank/DDBJ databases">
        <title>Genomic Encyclopedia of Archaeal and Bacterial Type Strains, Phase II (KMG-II): from individual species to whole genera.</title>
        <authorList>
            <person name="Goeker M."/>
        </authorList>
    </citation>
    <scope>NUCLEOTIDE SEQUENCE [LARGE SCALE GENOMIC DNA]</scope>
    <source>
        <strain evidence="1 2">DSM 21411</strain>
    </source>
</reference>
<gene>
    <name evidence="1" type="ORF">BC751_0518</name>
</gene>